<dbReference type="Pfam" id="PF00472">
    <property type="entry name" value="RF-1"/>
    <property type="match status" value="1"/>
</dbReference>
<organism evidence="7 8">
    <name type="scientific">Zootermopsis nevadensis</name>
    <name type="common">Dampwood termite</name>
    <dbReference type="NCBI Taxonomy" id="136037"/>
    <lineage>
        <taxon>Eukaryota</taxon>
        <taxon>Metazoa</taxon>
        <taxon>Ecdysozoa</taxon>
        <taxon>Arthropoda</taxon>
        <taxon>Hexapoda</taxon>
        <taxon>Insecta</taxon>
        <taxon>Pterygota</taxon>
        <taxon>Neoptera</taxon>
        <taxon>Polyneoptera</taxon>
        <taxon>Dictyoptera</taxon>
        <taxon>Blattodea</taxon>
        <taxon>Blattoidea</taxon>
        <taxon>Termitoidae</taxon>
        <taxon>Termopsidae</taxon>
        <taxon>Zootermopsis</taxon>
    </lineage>
</organism>
<dbReference type="STRING" id="136037.A0A067R267"/>
<dbReference type="InterPro" id="IPR000352">
    <property type="entry name" value="Pep_chain_release_fac_I"/>
</dbReference>
<evidence type="ECO:0000313" key="7">
    <source>
        <dbReference type="EMBL" id="KDR13002.1"/>
    </source>
</evidence>
<reference evidence="7 8" key="1">
    <citation type="journal article" date="2014" name="Nat. Commun.">
        <title>Molecular traces of alternative social organization in a termite genome.</title>
        <authorList>
            <person name="Terrapon N."/>
            <person name="Li C."/>
            <person name="Robertson H.M."/>
            <person name="Ji L."/>
            <person name="Meng X."/>
            <person name="Booth W."/>
            <person name="Chen Z."/>
            <person name="Childers C.P."/>
            <person name="Glastad K.M."/>
            <person name="Gokhale K."/>
            <person name="Gowin J."/>
            <person name="Gronenberg W."/>
            <person name="Hermansen R.A."/>
            <person name="Hu H."/>
            <person name="Hunt B.G."/>
            <person name="Huylmans A.K."/>
            <person name="Khalil S.M."/>
            <person name="Mitchell R.D."/>
            <person name="Munoz-Torres M.C."/>
            <person name="Mustard J.A."/>
            <person name="Pan H."/>
            <person name="Reese J.T."/>
            <person name="Scharf M.E."/>
            <person name="Sun F."/>
            <person name="Vogel H."/>
            <person name="Xiao J."/>
            <person name="Yang W."/>
            <person name="Yang Z."/>
            <person name="Yang Z."/>
            <person name="Zhou J."/>
            <person name="Zhu J."/>
            <person name="Brent C.S."/>
            <person name="Elsik C.G."/>
            <person name="Goodisman M.A."/>
            <person name="Liberles D.A."/>
            <person name="Roe R.M."/>
            <person name="Vargo E.L."/>
            <person name="Vilcinskas A."/>
            <person name="Wang J."/>
            <person name="Bornberg-Bauer E."/>
            <person name="Korb J."/>
            <person name="Zhang G."/>
            <person name="Liebig J."/>
        </authorList>
    </citation>
    <scope>NUCLEOTIDE SEQUENCE [LARGE SCALE GENOMIC DNA]</scope>
    <source>
        <tissue evidence="7">Whole organism</tissue>
    </source>
</reference>
<comment type="similarity">
    <text evidence="2">Belongs to the prokaryotic/mitochondrial release factor family. Mitochondrion-specific ribosomal protein mL62 subfamily.</text>
</comment>
<dbReference type="GO" id="GO:0005762">
    <property type="term" value="C:mitochondrial large ribosomal subunit"/>
    <property type="evidence" value="ECO:0007669"/>
    <property type="project" value="TreeGrafter"/>
</dbReference>
<dbReference type="FunCoup" id="A0A067R267">
    <property type="interactions" value="1288"/>
</dbReference>
<dbReference type="OrthoDB" id="270639at2759"/>
<evidence type="ECO:0000256" key="3">
    <source>
        <dbReference type="ARBA" id="ARBA00039441"/>
    </source>
</evidence>
<evidence type="ECO:0000256" key="4">
    <source>
        <dbReference type="ARBA" id="ARBA00041531"/>
    </source>
</evidence>
<dbReference type="Proteomes" id="UP000027135">
    <property type="component" value="Unassembled WGS sequence"/>
</dbReference>
<feature type="domain" description="Prokaryotic-type class I peptide chain release factors" evidence="6">
    <location>
        <begin position="79"/>
        <end position="208"/>
    </location>
</feature>
<dbReference type="PANTHER" id="PTHR11075:SF54">
    <property type="entry name" value="LARGE RIBOSOMAL SUBUNIT PROTEIN ML62"/>
    <property type="match status" value="1"/>
</dbReference>
<evidence type="ECO:0000256" key="5">
    <source>
        <dbReference type="SAM" id="MobiDB-lite"/>
    </source>
</evidence>
<dbReference type="AlphaFoldDB" id="A0A067R267"/>
<dbReference type="InParanoid" id="A0A067R267"/>
<evidence type="ECO:0000256" key="1">
    <source>
        <dbReference type="ARBA" id="ARBA00013260"/>
    </source>
</evidence>
<dbReference type="InterPro" id="IPR052104">
    <property type="entry name" value="Mito_Release_Factor_mL62"/>
</dbReference>
<sequence length="215" mass="24505">MNVDLYVLHISLVNTFVKMNVIKLHCMRSLCRQLSTSCGVFSYKSAICLENIYPKSNLSITTATEVAVDPNCPNFSGFIPIDKLHITYSSSSGPGGQNVNMVNTKVDLRFHVASADWISKDIRDNILEQHKSRITKEGFLVFRSDKTRFQHLNLADALERLRALIRAVALPVMEVSPETEEKLRKRREKNARIRLVEKRARSLTKQQRNSPSVDF</sequence>
<dbReference type="GO" id="GO:0016150">
    <property type="term" value="F:translation release factor activity, codon nonspecific"/>
    <property type="evidence" value="ECO:0007669"/>
    <property type="project" value="TreeGrafter"/>
</dbReference>
<protein>
    <recommendedName>
        <fullName evidence="3">Large ribosomal subunit protein mL62</fullName>
        <ecNumber evidence="1">3.1.1.29</ecNumber>
    </recommendedName>
    <alternativeName>
        <fullName evidence="4">Peptidyl-tRNA hydrolase ICT1, mitochondrial</fullName>
    </alternativeName>
</protein>
<dbReference type="GO" id="GO:0070126">
    <property type="term" value="P:mitochondrial translational termination"/>
    <property type="evidence" value="ECO:0007669"/>
    <property type="project" value="TreeGrafter"/>
</dbReference>
<feature type="region of interest" description="Disordered" evidence="5">
    <location>
        <begin position="196"/>
        <end position="215"/>
    </location>
</feature>
<accession>A0A067R267</accession>
<dbReference type="GO" id="GO:0004045">
    <property type="term" value="F:peptidyl-tRNA hydrolase activity"/>
    <property type="evidence" value="ECO:0007669"/>
    <property type="project" value="UniProtKB-EC"/>
</dbReference>
<keyword evidence="8" id="KW-1185">Reference proteome</keyword>
<dbReference type="PANTHER" id="PTHR11075">
    <property type="entry name" value="PEPTIDE CHAIN RELEASE FACTOR"/>
    <property type="match status" value="1"/>
</dbReference>
<dbReference type="OMA" id="WYNSFDA"/>
<name>A0A067R267_ZOONE</name>
<gene>
    <name evidence="7" type="ORF">L798_13208</name>
</gene>
<feature type="compositionally biased region" description="Polar residues" evidence="5">
    <location>
        <begin position="203"/>
        <end position="215"/>
    </location>
</feature>
<evidence type="ECO:0000256" key="2">
    <source>
        <dbReference type="ARBA" id="ARBA00038225"/>
    </source>
</evidence>
<dbReference type="EC" id="3.1.1.29" evidence="1"/>
<dbReference type="SUPFAM" id="SSF110916">
    <property type="entry name" value="Peptidyl-tRNA hydrolase domain-like"/>
    <property type="match status" value="1"/>
</dbReference>
<dbReference type="FunFam" id="3.30.160.20:FF:000046">
    <property type="entry name" value="Peptidyl-tRNA hydrolase ICT1"/>
    <property type="match status" value="1"/>
</dbReference>
<proteinExistence type="inferred from homology"/>
<dbReference type="eggNOG" id="KOG3429">
    <property type="taxonomic scope" value="Eukaryota"/>
</dbReference>
<dbReference type="Gene3D" id="3.30.160.20">
    <property type="match status" value="1"/>
</dbReference>
<dbReference type="EMBL" id="KK852980">
    <property type="protein sequence ID" value="KDR13002.1"/>
    <property type="molecule type" value="Genomic_DNA"/>
</dbReference>
<evidence type="ECO:0000313" key="8">
    <source>
        <dbReference type="Proteomes" id="UP000027135"/>
    </source>
</evidence>
<evidence type="ECO:0000259" key="6">
    <source>
        <dbReference type="Pfam" id="PF00472"/>
    </source>
</evidence>